<reference evidence="2 3" key="1">
    <citation type="submission" date="2013-11" db="EMBL/GenBank/DDBJ databases">
        <title>Draft genome of the bovine lungworm Dictyocaulus viviparus.</title>
        <authorList>
            <person name="Mitreva M."/>
        </authorList>
    </citation>
    <scope>NUCLEOTIDE SEQUENCE [LARGE SCALE GENOMIC DNA]</scope>
    <source>
        <strain evidence="2 3">HannoverDv2000</strain>
    </source>
</reference>
<evidence type="ECO:0000256" key="1">
    <source>
        <dbReference type="SAM" id="MobiDB-lite"/>
    </source>
</evidence>
<sequence>MNSGDAEGPACPVAIHPYNMSTAGATAALTMSGIGGGAAAALQMGQMVGPTTTLSSAAAVAAVGLPNGIAIGNIDIANSWCHQFPAYHDIRPMDHTNYDQEIATINYHEISSAQKYEPLKYDYGDIRQKQYDEQRLYHKESDRSVKDEDVKFDHEERGSDTSRDSGAAPAKRGRPTENPCWSYFVRLDDQNVRCRLCNKLSTKISFFIGGLCIPHSGTMSYELYSYKSIVNSIACTN</sequence>
<accession>A0A0D8XNK5</accession>
<dbReference type="AlphaFoldDB" id="A0A0D8XNK5"/>
<gene>
    <name evidence="2" type="ORF">DICVIV_10005</name>
</gene>
<dbReference type="Proteomes" id="UP000053766">
    <property type="component" value="Unassembled WGS sequence"/>
</dbReference>
<keyword evidence="3" id="KW-1185">Reference proteome</keyword>
<name>A0A0D8XNK5_DICVI</name>
<feature type="region of interest" description="Disordered" evidence="1">
    <location>
        <begin position="135"/>
        <end position="175"/>
    </location>
</feature>
<feature type="compositionally biased region" description="Basic and acidic residues" evidence="1">
    <location>
        <begin position="135"/>
        <end position="163"/>
    </location>
</feature>
<evidence type="ECO:0000313" key="2">
    <source>
        <dbReference type="EMBL" id="KJH43961.1"/>
    </source>
</evidence>
<dbReference type="EMBL" id="KN716511">
    <property type="protein sequence ID" value="KJH43961.1"/>
    <property type="molecule type" value="Genomic_DNA"/>
</dbReference>
<protein>
    <recommendedName>
        <fullName evidence="4">BED-type domain-containing protein</fullName>
    </recommendedName>
</protein>
<dbReference type="OrthoDB" id="5871196at2759"/>
<organism evidence="2 3">
    <name type="scientific">Dictyocaulus viviparus</name>
    <name type="common">Bovine lungworm</name>
    <dbReference type="NCBI Taxonomy" id="29172"/>
    <lineage>
        <taxon>Eukaryota</taxon>
        <taxon>Metazoa</taxon>
        <taxon>Ecdysozoa</taxon>
        <taxon>Nematoda</taxon>
        <taxon>Chromadorea</taxon>
        <taxon>Rhabditida</taxon>
        <taxon>Rhabditina</taxon>
        <taxon>Rhabditomorpha</taxon>
        <taxon>Strongyloidea</taxon>
        <taxon>Metastrongylidae</taxon>
        <taxon>Dictyocaulus</taxon>
    </lineage>
</organism>
<proteinExistence type="predicted"/>
<evidence type="ECO:0000313" key="3">
    <source>
        <dbReference type="Proteomes" id="UP000053766"/>
    </source>
</evidence>
<reference evidence="3" key="2">
    <citation type="journal article" date="2016" name="Sci. Rep.">
        <title>Dictyocaulus viviparus genome, variome and transcriptome elucidate lungworm biology and support future intervention.</title>
        <authorList>
            <person name="McNulty S.N."/>
            <person name="Strube C."/>
            <person name="Rosa B.A."/>
            <person name="Martin J.C."/>
            <person name="Tyagi R."/>
            <person name="Choi Y.J."/>
            <person name="Wang Q."/>
            <person name="Hallsworth Pepin K."/>
            <person name="Zhang X."/>
            <person name="Ozersky P."/>
            <person name="Wilson R.K."/>
            <person name="Sternberg P.W."/>
            <person name="Gasser R.B."/>
            <person name="Mitreva M."/>
        </authorList>
    </citation>
    <scope>NUCLEOTIDE SEQUENCE [LARGE SCALE GENOMIC DNA]</scope>
    <source>
        <strain evidence="3">HannoverDv2000</strain>
    </source>
</reference>
<evidence type="ECO:0008006" key="4">
    <source>
        <dbReference type="Google" id="ProtNLM"/>
    </source>
</evidence>